<accession>A0A316ZG30</accession>
<dbReference type="PANTHER" id="PTHR31285">
    <property type="entry name" value="NICOTINAMIDE MONONUCLEOTIDE ADENYLYLTRANSFERASE"/>
    <property type="match status" value="1"/>
</dbReference>
<dbReference type="InterPro" id="IPR014729">
    <property type="entry name" value="Rossmann-like_a/b/a_fold"/>
</dbReference>
<dbReference type="Proteomes" id="UP000245946">
    <property type="component" value="Unassembled WGS sequence"/>
</dbReference>
<evidence type="ECO:0000313" key="1">
    <source>
        <dbReference type="EMBL" id="PWO00197.1"/>
    </source>
</evidence>
<dbReference type="PANTHER" id="PTHR31285:SF0">
    <property type="entry name" value="NICOTINAMIDE MONONUCLEOTIDE ADENYLYLTRANSFERASE"/>
    <property type="match status" value="1"/>
</dbReference>
<dbReference type="OrthoDB" id="5591297at2759"/>
<dbReference type="Gene3D" id="3.40.50.620">
    <property type="entry name" value="HUPs"/>
    <property type="match status" value="1"/>
</dbReference>
<dbReference type="GO" id="GO:0016887">
    <property type="term" value="F:ATP hydrolysis activity"/>
    <property type="evidence" value="ECO:0007669"/>
    <property type="project" value="TreeGrafter"/>
</dbReference>
<reference evidence="1 2" key="1">
    <citation type="journal article" date="2018" name="Mol. Biol. Evol.">
        <title>Broad Genomic Sampling Reveals a Smut Pathogenic Ancestry of the Fungal Clade Ustilaginomycotina.</title>
        <authorList>
            <person name="Kijpornyongpan T."/>
            <person name="Mondo S.J."/>
            <person name="Barry K."/>
            <person name="Sandor L."/>
            <person name="Lee J."/>
            <person name="Lipzen A."/>
            <person name="Pangilinan J."/>
            <person name="LaButti K."/>
            <person name="Hainaut M."/>
            <person name="Henrissat B."/>
            <person name="Grigoriev I.V."/>
            <person name="Spatafora J.W."/>
            <person name="Aime M.C."/>
        </authorList>
    </citation>
    <scope>NUCLEOTIDE SEQUENCE [LARGE SCALE GENOMIC DNA]</scope>
    <source>
        <strain evidence="1 2">MCA 4186</strain>
    </source>
</reference>
<dbReference type="GO" id="GO:0005737">
    <property type="term" value="C:cytoplasm"/>
    <property type="evidence" value="ECO:0007669"/>
    <property type="project" value="TreeGrafter"/>
</dbReference>
<dbReference type="GO" id="GO:0005634">
    <property type="term" value="C:nucleus"/>
    <property type="evidence" value="ECO:0007669"/>
    <property type="project" value="TreeGrafter"/>
</dbReference>
<name>A0A316ZG30_9BASI</name>
<dbReference type="STRING" id="58919.A0A316ZG30"/>
<protein>
    <submittedName>
        <fullName evidence="1">Nucleotidylyl transferase</fullName>
    </submittedName>
</protein>
<dbReference type="GO" id="GO:0000309">
    <property type="term" value="F:nicotinamide-nucleotide adenylyltransferase activity"/>
    <property type="evidence" value="ECO:0007669"/>
    <property type="project" value="TreeGrafter"/>
</dbReference>
<gene>
    <name evidence="1" type="ORF">FA09DRAFT_358938</name>
</gene>
<dbReference type="RefSeq" id="XP_025600475.1">
    <property type="nucleotide sequence ID" value="XM_025745030.1"/>
</dbReference>
<dbReference type="GeneID" id="37272574"/>
<proteinExistence type="predicted"/>
<dbReference type="SUPFAM" id="SSF52374">
    <property type="entry name" value="Nucleotidylyl transferase"/>
    <property type="match status" value="1"/>
</dbReference>
<sequence length="296" mass="32523">MSASRHALGEYVGGARELPLLLYSTASSWPPKPSSAARRTDTTHIAVLDSSFNPPSHAHLALALAAPQPTAHLLLFSAKNADKGAGRVGDVRVERRLDLLVLLAHALEERLRAQGHEPHVAVALVKEPLMASKSTLLHDYLSEHGFARPSSTASTSAEPSARLHWLVGTDTLVRFFEPKYYGGEAELQRVARGFFDEERTTFICARRPQSDSQADRDEEEQMLRRPLIAPRVESGDVSVVDVKEAQGISSTAVRDLLKGKADETRGEELRKLVPDNIAEYLEQHAGDDLWIAEGEQ</sequence>
<dbReference type="EMBL" id="KZ819286">
    <property type="protein sequence ID" value="PWO00197.1"/>
    <property type="molecule type" value="Genomic_DNA"/>
</dbReference>
<evidence type="ECO:0000313" key="2">
    <source>
        <dbReference type="Proteomes" id="UP000245946"/>
    </source>
</evidence>
<keyword evidence="2" id="KW-1185">Reference proteome</keyword>
<dbReference type="AlphaFoldDB" id="A0A316ZG30"/>
<organism evidence="1 2">
    <name type="scientific">Tilletiopsis washingtonensis</name>
    <dbReference type="NCBI Taxonomy" id="58919"/>
    <lineage>
        <taxon>Eukaryota</taxon>
        <taxon>Fungi</taxon>
        <taxon>Dikarya</taxon>
        <taxon>Basidiomycota</taxon>
        <taxon>Ustilaginomycotina</taxon>
        <taxon>Exobasidiomycetes</taxon>
        <taxon>Entylomatales</taxon>
        <taxon>Entylomatales incertae sedis</taxon>
        <taxon>Tilletiopsis</taxon>
    </lineage>
</organism>
<keyword evidence="1" id="KW-0808">Transferase</keyword>